<dbReference type="OrthoDB" id="1467107at2"/>
<accession>A0A556N3Z2</accession>
<proteinExistence type="predicted"/>
<evidence type="ECO:0000313" key="3">
    <source>
        <dbReference type="Proteomes" id="UP000316008"/>
    </source>
</evidence>
<dbReference type="Proteomes" id="UP000316008">
    <property type="component" value="Unassembled WGS sequence"/>
</dbReference>
<evidence type="ECO:0008006" key="4">
    <source>
        <dbReference type="Google" id="ProtNLM"/>
    </source>
</evidence>
<name>A0A556N3Z2_9FLAO</name>
<sequence length="219" mass="23969">MKHLLLSILFLAVVGTSIAQTTGQISYSLDFSSDNPDMAMALPMMQGSTMELYFIPNKSKIDMTMGTFMKMNTVADVKADKGLMLMEIMGNKTATELTSLSKAKKEETADAPKVEVTSETKEIVGYKCTKTITRDADGNEMIMWVATDLKASLAGQQQFGGANINGVPLEFTTVNNGMTIHFIATKFTKKVDKKIFSLKVPEEYTVVTEEDLKNMGGGM</sequence>
<gene>
    <name evidence="2" type="ORF">FO442_06215</name>
</gene>
<keyword evidence="1" id="KW-0732">Signal</keyword>
<evidence type="ECO:0000313" key="2">
    <source>
        <dbReference type="EMBL" id="TSJ46753.1"/>
    </source>
</evidence>
<feature type="signal peptide" evidence="1">
    <location>
        <begin position="1"/>
        <end position="19"/>
    </location>
</feature>
<feature type="chain" id="PRO_5022171059" description="DUF4412 domain-containing protein" evidence="1">
    <location>
        <begin position="20"/>
        <end position="219"/>
    </location>
</feature>
<dbReference type="AlphaFoldDB" id="A0A556N3Z2"/>
<keyword evidence="3" id="KW-1185">Reference proteome</keyword>
<evidence type="ECO:0000256" key="1">
    <source>
        <dbReference type="SAM" id="SignalP"/>
    </source>
</evidence>
<reference evidence="2 3" key="1">
    <citation type="submission" date="2019-07" db="EMBL/GenBank/DDBJ databases">
        <authorList>
            <person name="Huq M.A."/>
        </authorList>
    </citation>
    <scope>NUCLEOTIDE SEQUENCE [LARGE SCALE GENOMIC DNA]</scope>
    <source>
        <strain evidence="2 3">MAH-3</strain>
    </source>
</reference>
<dbReference type="EMBL" id="VLPL01000002">
    <property type="protein sequence ID" value="TSJ46753.1"/>
    <property type="molecule type" value="Genomic_DNA"/>
</dbReference>
<protein>
    <recommendedName>
        <fullName evidence="4">DUF4412 domain-containing protein</fullName>
    </recommendedName>
</protein>
<dbReference type="RefSeq" id="WP_144332290.1">
    <property type="nucleotide sequence ID" value="NZ_VLPL01000002.1"/>
</dbReference>
<comment type="caution">
    <text evidence="2">The sequence shown here is derived from an EMBL/GenBank/DDBJ whole genome shotgun (WGS) entry which is preliminary data.</text>
</comment>
<organism evidence="2 3">
    <name type="scientific">Fluviicola chungangensis</name>
    <dbReference type="NCBI Taxonomy" id="2597671"/>
    <lineage>
        <taxon>Bacteria</taxon>
        <taxon>Pseudomonadati</taxon>
        <taxon>Bacteroidota</taxon>
        <taxon>Flavobacteriia</taxon>
        <taxon>Flavobacteriales</taxon>
        <taxon>Crocinitomicaceae</taxon>
        <taxon>Fluviicola</taxon>
    </lineage>
</organism>